<gene>
    <name evidence="1" type="ORF">HDA30_000189</name>
</gene>
<evidence type="ECO:0000313" key="1">
    <source>
        <dbReference type="EMBL" id="MBB4734681.1"/>
    </source>
</evidence>
<dbReference type="RefSeq" id="WP_184240821.1">
    <property type="nucleotide sequence ID" value="NZ_JACHNA010000001.1"/>
</dbReference>
<dbReference type="EMBL" id="JACHNA010000001">
    <property type="protein sequence ID" value="MBB4734681.1"/>
    <property type="molecule type" value="Genomic_DNA"/>
</dbReference>
<keyword evidence="2" id="KW-1185">Reference proteome</keyword>
<evidence type="ECO:0000313" key="2">
    <source>
        <dbReference type="Proteomes" id="UP000540191"/>
    </source>
</evidence>
<name>A0A7W7GM63_9MICC</name>
<organism evidence="1 2">
    <name type="scientific">Micrococcus cohnii</name>
    <dbReference type="NCBI Taxonomy" id="993416"/>
    <lineage>
        <taxon>Bacteria</taxon>
        <taxon>Bacillati</taxon>
        <taxon>Actinomycetota</taxon>
        <taxon>Actinomycetes</taxon>
        <taxon>Micrococcales</taxon>
        <taxon>Micrococcaceae</taxon>
        <taxon>Micrococcus</taxon>
    </lineage>
</organism>
<comment type="caution">
    <text evidence="1">The sequence shown here is derived from an EMBL/GenBank/DDBJ whole genome shotgun (WGS) entry which is preliminary data.</text>
</comment>
<dbReference type="AlphaFoldDB" id="A0A7W7GM63"/>
<sequence length="173" mass="18425">MIDEALFTPSTATWSGTCAFRLLPDHELSPAPATASTRGVAEGVAWTLDYVWLHPEDGVQEGHLVVGGPREDGTVTAGWVDSWHQKDEIALLAGTSACPGDRTGEHSEAATGAGAVQVAMGHSGWGWRIEVFRSDDALRLRMYNVVPKGVEGVEGVDAGPYLVMDAAWEPVRA</sequence>
<proteinExistence type="predicted"/>
<reference evidence="1 2" key="1">
    <citation type="submission" date="2020-08" db="EMBL/GenBank/DDBJ databases">
        <title>Sequencing the genomes of 1000 actinobacteria strains.</title>
        <authorList>
            <person name="Klenk H.-P."/>
        </authorList>
    </citation>
    <scope>NUCLEOTIDE SEQUENCE [LARGE SCALE GENOMIC DNA]</scope>
    <source>
        <strain evidence="1 2">DSM 23974</strain>
    </source>
</reference>
<accession>A0A7W7GM63</accession>
<protein>
    <submittedName>
        <fullName evidence="1">Uncharacterized protein</fullName>
    </submittedName>
</protein>
<dbReference type="Proteomes" id="UP000540191">
    <property type="component" value="Unassembled WGS sequence"/>
</dbReference>